<evidence type="ECO:0000259" key="2">
    <source>
        <dbReference type="SMART" id="SM00382"/>
    </source>
</evidence>
<dbReference type="RefSeq" id="WP_006368340.1">
    <property type="nucleotide sequence ID" value="NZ_JAAXPC010000009.1"/>
</dbReference>
<reference evidence="3 4" key="1">
    <citation type="submission" date="2020-04" db="EMBL/GenBank/DDBJ databases">
        <title>MicrobeNet Type strains.</title>
        <authorList>
            <person name="Nicholson A.C."/>
        </authorList>
    </citation>
    <scope>NUCLEOTIDE SEQUENCE [LARGE SCALE GENOMIC DNA]</scope>
    <source>
        <strain evidence="3 4">ATCC BAA-14</strain>
    </source>
</reference>
<feature type="compositionally biased region" description="Low complexity" evidence="1">
    <location>
        <begin position="342"/>
        <end position="391"/>
    </location>
</feature>
<evidence type="ECO:0000256" key="1">
    <source>
        <dbReference type="SAM" id="MobiDB-lite"/>
    </source>
</evidence>
<name>A0A846WQJ5_9ACTN</name>
<dbReference type="PANTHER" id="PTHR42759:SF1">
    <property type="entry name" value="MAGNESIUM-CHELATASE SUBUNIT CHLD"/>
    <property type="match status" value="1"/>
</dbReference>
<dbReference type="CDD" id="cd00009">
    <property type="entry name" value="AAA"/>
    <property type="match status" value="1"/>
</dbReference>
<dbReference type="Proteomes" id="UP000563898">
    <property type="component" value="Unassembled WGS sequence"/>
</dbReference>
<proteinExistence type="predicted"/>
<dbReference type="InterPro" id="IPR050764">
    <property type="entry name" value="CbbQ/NirQ/NorQ/GpvN"/>
</dbReference>
<dbReference type="InterPro" id="IPR027417">
    <property type="entry name" value="P-loop_NTPase"/>
</dbReference>
<accession>A0A846WQJ5</accession>
<dbReference type="AlphaFoldDB" id="A0A846WQJ5"/>
<organism evidence="3 4">
    <name type="scientific">Gordonia polyisoprenivorans</name>
    <dbReference type="NCBI Taxonomy" id="84595"/>
    <lineage>
        <taxon>Bacteria</taxon>
        <taxon>Bacillati</taxon>
        <taxon>Actinomycetota</taxon>
        <taxon>Actinomycetes</taxon>
        <taxon>Mycobacteriales</taxon>
        <taxon>Gordoniaceae</taxon>
        <taxon>Gordonia</taxon>
    </lineage>
</organism>
<feature type="region of interest" description="Disordered" evidence="1">
    <location>
        <begin position="326"/>
        <end position="391"/>
    </location>
</feature>
<feature type="domain" description="AAA+ ATPase" evidence="2">
    <location>
        <begin position="61"/>
        <end position="239"/>
    </location>
</feature>
<dbReference type="Pfam" id="PF07728">
    <property type="entry name" value="AAA_5"/>
    <property type="match status" value="1"/>
</dbReference>
<dbReference type="InterPro" id="IPR003593">
    <property type="entry name" value="AAA+_ATPase"/>
</dbReference>
<dbReference type="SUPFAM" id="SSF52540">
    <property type="entry name" value="P-loop containing nucleoside triphosphate hydrolases"/>
    <property type="match status" value="1"/>
</dbReference>
<comment type="caution">
    <text evidence="3">The sequence shown here is derived from an EMBL/GenBank/DDBJ whole genome shotgun (WGS) entry which is preliminary data.</text>
</comment>
<evidence type="ECO:0000313" key="4">
    <source>
        <dbReference type="Proteomes" id="UP000563898"/>
    </source>
</evidence>
<protein>
    <submittedName>
        <fullName evidence="3">MoxR family ATPase</fullName>
    </submittedName>
</protein>
<dbReference type="NCBIfam" id="NF047784">
    <property type="entry name" value="MadB_ATPase"/>
    <property type="match status" value="1"/>
</dbReference>
<dbReference type="EMBL" id="JAAXPC010000009">
    <property type="protein sequence ID" value="NKY03266.1"/>
    <property type="molecule type" value="Genomic_DNA"/>
</dbReference>
<dbReference type="InterPro" id="IPR011704">
    <property type="entry name" value="ATPase_dyneun-rel_AAA"/>
</dbReference>
<dbReference type="GO" id="GO:0016887">
    <property type="term" value="F:ATP hydrolysis activity"/>
    <property type="evidence" value="ECO:0007669"/>
    <property type="project" value="InterPro"/>
</dbReference>
<evidence type="ECO:0000313" key="3">
    <source>
        <dbReference type="EMBL" id="NKY03266.1"/>
    </source>
</evidence>
<dbReference type="PANTHER" id="PTHR42759">
    <property type="entry name" value="MOXR FAMILY PROTEIN"/>
    <property type="match status" value="1"/>
</dbReference>
<sequence>MSEPSALPTTPVSLDTVEELAVDSVEELAVDTVDDLIRGLDEQGYVIDSDLAVVVHLATLLDRPLLLEGPAGVGKTELAKALAAASGRDLIRLQCYEGLDEARALYEWDYARQLLHVQMLRDRISAELAAEPDLSAASAALTRTDIGVYTEDFLVARPLLAAIRSATPTVLLVDEVDRTDEAMEAVMLEVLAERQVTVPELGTFTSRSSPWVILTSNDTRELSPALKRRCLHFQVGYPDVARECRIVGVRAPDVEQSVIAEVVDLARRLRDLPLRKSPSIAEVIDAARAASLLGSTGDDNRAVADRALLSLLVKFGSDLELARRELDSPSGENSDHAEVRTDGTAASGSVTATAFGAGRARSSTRQTSQRQTSSRQSSPSQSSQRQSSQRP</sequence>
<dbReference type="Gene3D" id="3.40.50.300">
    <property type="entry name" value="P-loop containing nucleotide triphosphate hydrolases"/>
    <property type="match status" value="1"/>
</dbReference>
<dbReference type="SMART" id="SM00382">
    <property type="entry name" value="AAA"/>
    <property type="match status" value="1"/>
</dbReference>
<feature type="compositionally biased region" description="Basic and acidic residues" evidence="1">
    <location>
        <begin position="326"/>
        <end position="341"/>
    </location>
</feature>
<dbReference type="GO" id="GO:0005524">
    <property type="term" value="F:ATP binding"/>
    <property type="evidence" value="ECO:0007669"/>
    <property type="project" value="InterPro"/>
</dbReference>
<gene>
    <name evidence="3" type="ORF">HGA05_16985</name>
</gene>